<evidence type="ECO:0000256" key="1">
    <source>
        <dbReference type="SAM" id="MobiDB-lite"/>
    </source>
</evidence>
<evidence type="ECO:0000313" key="2">
    <source>
        <dbReference type="EMBL" id="MFD1913811.1"/>
    </source>
</evidence>
<comment type="caution">
    <text evidence="2">The sequence shown here is derived from an EMBL/GenBank/DDBJ whole genome shotgun (WGS) entry which is preliminary data.</text>
</comment>
<keyword evidence="3" id="KW-1185">Reference proteome</keyword>
<dbReference type="Proteomes" id="UP001597353">
    <property type="component" value="Unassembled WGS sequence"/>
</dbReference>
<proteinExistence type="predicted"/>
<name>A0ABW4S8R7_9RHOB</name>
<evidence type="ECO:0008006" key="4">
    <source>
        <dbReference type="Google" id="ProtNLM"/>
    </source>
</evidence>
<evidence type="ECO:0000313" key="3">
    <source>
        <dbReference type="Proteomes" id="UP001597353"/>
    </source>
</evidence>
<feature type="compositionally biased region" description="Polar residues" evidence="1">
    <location>
        <begin position="145"/>
        <end position="157"/>
    </location>
</feature>
<sequence>MFQMSIDPRDLQAGLTDVERRQVPQATVWALNHTAKDVLEHMQRRMEVVFDRPTPFTKNAFHVWRATRQTMTATVQERPSVGRRHFLKVQEAGGRRPGTGLERLLQNRLKYSGQIVAAVPAAGARLDGRGNWSSGQRNQVLSAIQAQGDRSANTTAASRKRNPKRTGFFVPRPGSKLSKGVWQRDGRQRIRKVLHFTAAMPAYTRRLGFFEGAREVYARSFPMHFRRAFQRAMATRRR</sequence>
<dbReference type="RefSeq" id="WP_390264304.1">
    <property type="nucleotide sequence ID" value="NZ_JBHUGH010000013.1"/>
</dbReference>
<accession>A0ABW4S8R7</accession>
<protein>
    <recommendedName>
        <fullName evidence="4">HK97 gp10 family phage protein</fullName>
    </recommendedName>
</protein>
<dbReference type="EMBL" id="JBHUGH010000013">
    <property type="protein sequence ID" value="MFD1913811.1"/>
    <property type="molecule type" value="Genomic_DNA"/>
</dbReference>
<reference evidence="3" key="1">
    <citation type="journal article" date="2019" name="Int. J. Syst. Evol. Microbiol.">
        <title>The Global Catalogue of Microorganisms (GCM) 10K type strain sequencing project: providing services to taxonomists for standard genome sequencing and annotation.</title>
        <authorList>
            <consortium name="The Broad Institute Genomics Platform"/>
            <consortium name="The Broad Institute Genome Sequencing Center for Infectious Disease"/>
            <person name="Wu L."/>
            <person name="Ma J."/>
        </authorList>
    </citation>
    <scope>NUCLEOTIDE SEQUENCE [LARGE SCALE GENOMIC DNA]</scope>
    <source>
        <strain evidence="3">CGMCC 4.7242</strain>
    </source>
</reference>
<feature type="region of interest" description="Disordered" evidence="1">
    <location>
        <begin position="145"/>
        <end position="168"/>
    </location>
</feature>
<organism evidence="2 3">
    <name type="scientific">Halodurantibacterium flavum</name>
    <dbReference type="NCBI Taxonomy" id="1382802"/>
    <lineage>
        <taxon>Bacteria</taxon>
        <taxon>Pseudomonadati</taxon>
        <taxon>Pseudomonadota</taxon>
        <taxon>Alphaproteobacteria</taxon>
        <taxon>Rhodobacterales</taxon>
        <taxon>Paracoccaceae</taxon>
        <taxon>Halodurantibacterium</taxon>
    </lineage>
</organism>
<gene>
    <name evidence="2" type="ORF">ACFSGJ_16475</name>
</gene>